<accession>A0A8H3GAK8</accession>
<evidence type="ECO:0000313" key="4">
    <source>
        <dbReference type="Proteomes" id="UP000663841"/>
    </source>
</evidence>
<feature type="compositionally biased region" description="Low complexity" evidence="1">
    <location>
        <begin position="332"/>
        <end position="343"/>
    </location>
</feature>
<dbReference type="GO" id="GO:0006355">
    <property type="term" value="P:regulation of DNA-templated transcription"/>
    <property type="evidence" value="ECO:0007669"/>
    <property type="project" value="TreeGrafter"/>
</dbReference>
<sequence>MAKSTMRKADGSDSPRAGKRPRLSDEEPNVAQSDSFSDGWFGSEIDFDDATLQAVDDYDVFQPDMAVTCVAHSGDDPFLKDGYLPEGEEEVPSSQGEADGGEYAIGKVHGDYLSSQSEARDASPTFRCASSHNLSLGPPIPGLFSKETESLPDDTLDDTSTKDIDFGAYASIPDTVGFTSAETVLSDSSLPTFMPASQVPISDRGSTGISKPVVKLNIKLAGGGGAIKPITAEEIKLSANKLMAYQQDTKWKPQNRSRNMPPPVVAAKLLAPTSLPVQDPETDSKPLELDENIDFGALVTIGFAGASVDYDDGMPVFMPASQVPIDRSELASTSASAKPTTKSNIQLAGGTGGLKPLTEDEIKASAEKLMSYQQDTKWKPQVRTRLPRLTSRATSLRIEESPSTKLNPVDADDSGVGLLEPVESPESTDTPIDSTGKGKQRAMLPHGMSPLRSVFRPLENLNDLGTVEELDGTLGQANTMPEGQTTKPAVPLRMPENPFSARPSLGTPVRSTPLFSTPIRPPRFSAQTPSELHTQAPLISQSASQAVPSTLYRLGLSQRKPNKGTGFTTPFKPGMAPGEKGRDMLRGTPVRSNGVPTPLRSATPLRTGRVGVTGITGITRALEAEKEKQILERAVFDTRSNGERKTLRQAGFVPTGNQDSSIPYLSLKAASAFSFPQGGNTEMLKALQDRYCTLADNEWVKNHWGQVVWKLSGLARSGAPEAKDKWSWDEALRQMLYRYEREINRAERPAIRRIQEHDASPAQSMVLCVSDVQIGNDEVEIELTDGWYRIRTLGDKALARAAIKGKLAPGRKIAVTGARLEGNHEGKEVLKAYHSSTLKVTGNSTSLARWDARLGFHQGPFIASLRSLSADGGSVALLDVIVTKLFPVGFVETDEKGRSTRPFDQNAEDDAQRAWEERRSNEASKWRVQLEKRLERMKTATGRFRHLARGASFNVDETPEDAESFLEEFEDAEYDPDMLKTRRFEPTLAAWLAAAVQAKCDEAYERREEEMERELARTCPPRKVRNFRVVVIKDARPLQKPTGRVAQLTAWDVLAFEADALCVGQRYLLANVQPSQTSSWRKDFGSDIYLSTRRDTKWTAISEA</sequence>
<dbReference type="InterPro" id="IPR036315">
    <property type="entry name" value="BRCA2_hlx_sf"/>
</dbReference>
<dbReference type="InterPro" id="IPR015525">
    <property type="entry name" value="BRCA2"/>
</dbReference>
<evidence type="ECO:0000256" key="1">
    <source>
        <dbReference type="SAM" id="MobiDB-lite"/>
    </source>
</evidence>
<dbReference type="Gene3D" id="2.40.50.140">
    <property type="entry name" value="Nucleic acid-binding proteins"/>
    <property type="match status" value="3"/>
</dbReference>
<dbReference type="Pfam" id="PF09103">
    <property type="entry name" value="BRCA-2_OB1"/>
    <property type="match status" value="1"/>
</dbReference>
<dbReference type="Proteomes" id="UP000663841">
    <property type="component" value="Unassembled WGS sequence"/>
</dbReference>
<dbReference type="InterPro" id="IPR015187">
    <property type="entry name" value="BRCA2_OB_1"/>
</dbReference>
<protein>
    <recommendedName>
        <fullName evidence="2">BRCA2 OB1 domain-containing protein</fullName>
    </recommendedName>
</protein>
<name>A0A8H3GAK8_9AGAM</name>
<feature type="region of interest" description="Disordered" evidence="1">
    <location>
        <begin position="80"/>
        <end position="103"/>
    </location>
</feature>
<comment type="caution">
    <text evidence="3">The sequence shown here is derived from an EMBL/GenBank/DDBJ whole genome shotgun (WGS) entry which is preliminary data.</text>
</comment>
<feature type="region of interest" description="Disordered" evidence="1">
    <location>
        <begin position="398"/>
        <end position="445"/>
    </location>
</feature>
<dbReference type="PANTHER" id="PTHR11289:SF0">
    <property type="entry name" value="BREAST CANCER TYPE 2 SUSCEPTIBILITY PROTEIN"/>
    <property type="match status" value="1"/>
</dbReference>
<feature type="domain" description="BRCA2 OB1" evidence="2">
    <location>
        <begin position="749"/>
        <end position="858"/>
    </location>
</feature>
<dbReference type="SUPFAM" id="SSF81872">
    <property type="entry name" value="BRCA2 helical domain"/>
    <property type="match status" value="1"/>
</dbReference>
<evidence type="ECO:0000313" key="3">
    <source>
        <dbReference type="EMBL" id="CAE6442416.1"/>
    </source>
</evidence>
<dbReference type="PANTHER" id="PTHR11289">
    <property type="entry name" value="BREAST CANCER TYPE 2 SUSCEPTIBILITY PROTEIN BRCA2"/>
    <property type="match status" value="1"/>
</dbReference>
<dbReference type="GO" id="GO:0000724">
    <property type="term" value="P:double-strand break repair via homologous recombination"/>
    <property type="evidence" value="ECO:0007669"/>
    <property type="project" value="InterPro"/>
</dbReference>
<dbReference type="InterPro" id="IPR012340">
    <property type="entry name" value="NA-bd_OB-fold"/>
</dbReference>
<proteinExistence type="predicted"/>
<feature type="region of interest" description="Disordered" evidence="1">
    <location>
        <begin position="1"/>
        <end position="39"/>
    </location>
</feature>
<evidence type="ECO:0000259" key="2">
    <source>
        <dbReference type="Pfam" id="PF09103"/>
    </source>
</evidence>
<gene>
    <name evidence="3" type="ORF">RDB_LOCUS101973</name>
</gene>
<feature type="region of interest" description="Disordered" evidence="1">
    <location>
        <begin position="557"/>
        <end position="605"/>
    </location>
</feature>
<reference evidence="3" key="1">
    <citation type="submission" date="2021-01" db="EMBL/GenBank/DDBJ databases">
        <authorList>
            <person name="Kaushik A."/>
        </authorList>
    </citation>
    <scope>NUCLEOTIDE SEQUENCE</scope>
    <source>
        <strain evidence="3">AG3-T5</strain>
    </source>
</reference>
<organism evidence="3 4">
    <name type="scientific">Rhizoctonia solani</name>
    <dbReference type="NCBI Taxonomy" id="456999"/>
    <lineage>
        <taxon>Eukaryota</taxon>
        <taxon>Fungi</taxon>
        <taxon>Dikarya</taxon>
        <taxon>Basidiomycota</taxon>
        <taxon>Agaricomycotina</taxon>
        <taxon>Agaricomycetes</taxon>
        <taxon>Cantharellales</taxon>
        <taxon>Ceratobasidiaceae</taxon>
        <taxon>Rhizoctonia</taxon>
    </lineage>
</organism>
<dbReference type="EMBL" id="CAJMWW010000096">
    <property type="protein sequence ID" value="CAE6442416.1"/>
    <property type="molecule type" value="Genomic_DNA"/>
</dbReference>
<dbReference type="SUPFAM" id="SSF50249">
    <property type="entry name" value="Nucleic acid-binding proteins"/>
    <property type="match status" value="2"/>
</dbReference>
<dbReference type="AlphaFoldDB" id="A0A8H3GAK8"/>
<feature type="region of interest" description="Disordered" evidence="1">
    <location>
        <begin position="332"/>
        <end position="352"/>
    </location>
</feature>